<protein>
    <recommendedName>
        <fullName evidence="4">Monoacylglycerol lipase</fullName>
        <ecNumber evidence="3">3.1.1.23</ecNumber>
    </recommendedName>
</protein>
<dbReference type="AlphaFoldDB" id="A0AAP8MCL0"/>
<dbReference type="PRINTS" id="PR00111">
    <property type="entry name" value="ABHYDROLASE"/>
</dbReference>
<organism evidence="6 7">
    <name type="scientific">Halioglobus japonicus</name>
    <dbReference type="NCBI Taxonomy" id="930805"/>
    <lineage>
        <taxon>Bacteria</taxon>
        <taxon>Pseudomonadati</taxon>
        <taxon>Pseudomonadota</taxon>
        <taxon>Gammaproteobacteria</taxon>
        <taxon>Cellvibrionales</taxon>
        <taxon>Halieaceae</taxon>
        <taxon>Halioglobus</taxon>
    </lineage>
</organism>
<proteinExistence type="inferred from homology"/>
<dbReference type="InterPro" id="IPR000073">
    <property type="entry name" value="AB_hydrolase_1"/>
</dbReference>
<dbReference type="GO" id="GO:0047372">
    <property type="term" value="F:monoacylglycerol lipase activity"/>
    <property type="evidence" value="ECO:0007669"/>
    <property type="project" value="UniProtKB-EC"/>
</dbReference>
<accession>A0AAP8MCL0</accession>
<dbReference type="FunFam" id="3.40.50.1820:FF:000117">
    <property type="entry name" value="Monoglyceride lipase, putative"/>
    <property type="match status" value="1"/>
</dbReference>
<feature type="domain" description="Serine aminopeptidase S33" evidence="5">
    <location>
        <begin position="26"/>
        <end position="261"/>
    </location>
</feature>
<dbReference type="InterPro" id="IPR029058">
    <property type="entry name" value="AB_hydrolase_fold"/>
</dbReference>
<comment type="similarity">
    <text evidence="2">Belongs to the AB hydrolase superfamily.</text>
</comment>
<dbReference type="Proteomes" id="UP000235162">
    <property type="component" value="Unassembled WGS sequence"/>
</dbReference>
<dbReference type="PANTHER" id="PTHR11614">
    <property type="entry name" value="PHOSPHOLIPASE-RELATED"/>
    <property type="match status" value="1"/>
</dbReference>
<evidence type="ECO:0000256" key="4">
    <source>
        <dbReference type="ARBA" id="ARBA00071261"/>
    </source>
</evidence>
<dbReference type="EMBL" id="PKUR01000003">
    <property type="protein sequence ID" value="PLW85280.1"/>
    <property type="molecule type" value="Genomic_DNA"/>
</dbReference>
<evidence type="ECO:0000256" key="1">
    <source>
        <dbReference type="ARBA" id="ARBA00001613"/>
    </source>
</evidence>
<evidence type="ECO:0000256" key="3">
    <source>
        <dbReference type="ARBA" id="ARBA00013254"/>
    </source>
</evidence>
<evidence type="ECO:0000313" key="7">
    <source>
        <dbReference type="Proteomes" id="UP000235162"/>
    </source>
</evidence>
<keyword evidence="7" id="KW-1185">Reference proteome</keyword>
<dbReference type="Pfam" id="PF12146">
    <property type="entry name" value="Hydrolase_4"/>
    <property type="match status" value="1"/>
</dbReference>
<dbReference type="RefSeq" id="WP_084198113.1">
    <property type="nucleotide sequence ID" value="NZ_BMYL01000007.1"/>
</dbReference>
<dbReference type="KEGG" id="hja:BST95_03045"/>
<comment type="catalytic activity">
    <reaction evidence="1">
        <text>Hydrolyzes glycerol monoesters of long-chain fatty acids.</text>
        <dbReference type="EC" id="3.1.1.23"/>
    </reaction>
</comment>
<reference evidence="6 7" key="1">
    <citation type="submission" date="2018-01" db="EMBL/GenBank/DDBJ databases">
        <title>The draft genome sequence of Halioglobus japonicus S1-36.</title>
        <authorList>
            <person name="Du Z.-J."/>
            <person name="Shi M.-J."/>
        </authorList>
    </citation>
    <scope>NUCLEOTIDE SEQUENCE [LARGE SCALE GENOMIC DNA]</scope>
    <source>
        <strain evidence="6 7">S1-36</strain>
    </source>
</reference>
<evidence type="ECO:0000259" key="5">
    <source>
        <dbReference type="Pfam" id="PF12146"/>
    </source>
</evidence>
<dbReference type="InterPro" id="IPR022742">
    <property type="entry name" value="Hydrolase_4"/>
</dbReference>
<evidence type="ECO:0000313" key="6">
    <source>
        <dbReference type="EMBL" id="PLW85280.1"/>
    </source>
</evidence>
<name>A0AAP8MCL0_9GAMM</name>
<dbReference type="EC" id="3.1.1.23" evidence="3"/>
<evidence type="ECO:0000256" key="2">
    <source>
        <dbReference type="ARBA" id="ARBA00008645"/>
    </source>
</evidence>
<dbReference type="SUPFAM" id="SSF53474">
    <property type="entry name" value="alpha/beta-Hydrolases"/>
    <property type="match status" value="1"/>
</dbReference>
<dbReference type="Gene3D" id="3.40.50.1820">
    <property type="entry name" value="alpha/beta hydrolase"/>
    <property type="match status" value="1"/>
</dbReference>
<comment type="caution">
    <text evidence="6">The sequence shown here is derived from an EMBL/GenBank/DDBJ whole genome shotgun (WGS) entry which is preliminary data.</text>
</comment>
<keyword evidence="6" id="KW-0378">Hydrolase</keyword>
<gene>
    <name evidence="6" type="ORF">C0029_11615</name>
</gene>
<sequence length="277" mass="30938">MQQRDGRFQGAAGHTIYYQYWTPEEPPRAVVLLVHGSGEHSNRYVHVAEFLTARGFAVAAIDHIGHGKSDGQYGHMEKFQHYLDTLEIFHRQVSWDFDKVPMFLFGHSMGGLISALYLLDFQDEFAGAALSGPAIKPDLEPSKGQLLSIKLLSKTTPSLGVLQLDAAGVSRDPAVVKAYNEDPLVFHGKMSARYVAELFGAMTRIQAEANKITLPLLMMHGEADTLTSPEGTRMLNGRIRSEDKTVKLYPELYHEILNEPEQGEVLEDLVSWMQARL</sequence>
<dbReference type="InterPro" id="IPR051044">
    <property type="entry name" value="MAG_DAG_Lipase"/>
</dbReference>